<reference evidence="3" key="1">
    <citation type="submission" date="2005-09" db="EMBL/GenBank/DDBJ databases">
        <authorList>
            <person name="Mural R.J."/>
            <person name="Li P.W."/>
            <person name="Adams M.D."/>
            <person name="Amanatides P.G."/>
            <person name="Baden-Tillson H."/>
            <person name="Barnstead M."/>
            <person name="Chin S.H."/>
            <person name="Dew I."/>
            <person name="Evans C.A."/>
            <person name="Ferriera S."/>
            <person name="Flanigan M."/>
            <person name="Fosler C."/>
            <person name="Glodek A."/>
            <person name="Gu Z."/>
            <person name="Holt R.A."/>
            <person name="Jennings D."/>
            <person name="Kraft C.L."/>
            <person name="Lu F."/>
            <person name="Nguyen T."/>
            <person name="Nusskern D.R."/>
            <person name="Pfannkoch C.M."/>
            <person name="Sitter C."/>
            <person name="Sutton G.G."/>
            <person name="Venter J.C."/>
            <person name="Wang Z."/>
            <person name="Woodage T."/>
            <person name="Zheng X.H."/>
            <person name="Zhong F."/>
        </authorList>
    </citation>
    <scope>NUCLEOTIDE SEQUENCE [LARGE SCALE GENOMIC DNA]</scope>
    <source>
        <strain>BN</strain>
        <strain evidence="3">Sprague-Dawley</strain>
    </source>
</reference>
<gene>
    <name evidence="2" type="ORF">rCG_57015</name>
</gene>
<proteinExistence type="predicted"/>
<sequence length="22" mass="2456">MTADWQTWISKGPNTSTSEMLA</sequence>
<name>A6JD59_RAT</name>
<protein>
    <submittedName>
        <fullName evidence="2">RCG57015</fullName>
    </submittedName>
</protein>
<evidence type="ECO:0000256" key="1">
    <source>
        <dbReference type="SAM" id="MobiDB-lite"/>
    </source>
</evidence>
<accession>A6JD59</accession>
<dbReference type="EMBL" id="CH473981">
    <property type="protein sequence ID" value="EDL89981.1"/>
    <property type="molecule type" value="Genomic_DNA"/>
</dbReference>
<evidence type="ECO:0000313" key="2">
    <source>
        <dbReference type="EMBL" id="EDL89981.1"/>
    </source>
</evidence>
<dbReference type="Proteomes" id="UP000234681">
    <property type="component" value="Chromosome 14"/>
</dbReference>
<feature type="region of interest" description="Disordered" evidence="1">
    <location>
        <begin position="1"/>
        <end position="22"/>
    </location>
</feature>
<organism evidence="2 3">
    <name type="scientific">Rattus norvegicus</name>
    <name type="common">Rat</name>
    <dbReference type="NCBI Taxonomy" id="10116"/>
    <lineage>
        <taxon>Eukaryota</taxon>
        <taxon>Metazoa</taxon>
        <taxon>Chordata</taxon>
        <taxon>Craniata</taxon>
        <taxon>Vertebrata</taxon>
        <taxon>Euteleostomi</taxon>
        <taxon>Mammalia</taxon>
        <taxon>Eutheria</taxon>
        <taxon>Euarchontoglires</taxon>
        <taxon>Glires</taxon>
        <taxon>Rodentia</taxon>
        <taxon>Myomorpha</taxon>
        <taxon>Muroidea</taxon>
        <taxon>Muridae</taxon>
        <taxon>Murinae</taxon>
        <taxon>Rattus</taxon>
    </lineage>
</organism>
<dbReference type="AlphaFoldDB" id="A6JD59"/>
<evidence type="ECO:0000313" key="3">
    <source>
        <dbReference type="Proteomes" id="UP000234681"/>
    </source>
</evidence>